<evidence type="ECO:0000313" key="2">
    <source>
        <dbReference type="Proteomes" id="UP000239549"/>
    </source>
</evidence>
<dbReference type="AlphaFoldDB" id="A0A2L2XEX6"/>
<evidence type="ECO:0000313" key="1">
    <source>
        <dbReference type="EMBL" id="GBF32786.1"/>
    </source>
</evidence>
<reference evidence="2" key="1">
    <citation type="submission" date="2018-02" db="EMBL/GenBank/DDBJ databases">
        <title>Genome sequence of Desulfocucumis palustris strain NAW-5.</title>
        <authorList>
            <person name="Watanabe M."/>
            <person name="Kojima H."/>
            <person name="Fukui M."/>
        </authorList>
    </citation>
    <scope>NUCLEOTIDE SEQUENCE [LARGE SCALE GENOMIC DNA]</scope>
    <source>
        <strain evidence="2">NAW-5</strain>
    </source>
</reference>
<comment type="caution">
    <text evidence="1">The sequence shown here is derived from an EMBL/GenBank/DDBJ whole genome shotgun (WGS) entry which is preliminary data.</text>
</comment>
<gene>
    <name evidence="1" type="ORF">DCCM_0982</name>
</gene>
<protein>
    <submittedName>
        <fullName evidence="1">Uncharacterized protein</fullName>
    </submittedName>
</protein>
<dbReference type="Proteomes" id="UP000239549">
    <property type="component" value="Unassembled WGS sequence"/>
</dbReference>
<proteinExistence type="predicted"/>
<accession>A0A2L2XEX6</accession>
<sequence length="92" mass="10761">MEEEITKEQALFVMDYASNLNECEPKFRLTVLDGKSLDKAIGAMILYQEALKITNIEIEKYRQAINKKYYSKELDFALIDLKDDICIELDVY</sequence>
<organism evidence="1 2">
    <name type="scientific">Desulfocucumis palustris</name>
    <dbReference type="NCBI Taxonomy" id="1898651"/>
    <lineage>
        <taxon>Bacteria</taxon>
        <taxon>Bacillati</taxon>
        <taxon>Bacillota</taxon>
        <taxon>Clostridia</taxon>
        <taxon>Eubacteriales</taxon>
        <taxon>Desulfocucumaceae</taxon>
        <taxon>Desulfocucumis</taxon>
    </lineage>
</organism>
<dbReference type="EMBL" id="BFAV01000046">
    <property type="protein sequence ID" value="GBF32786.1"/>
    <property type="molecule type" value="Genomic_DNA"/>
</dbReference>
<keyword evidence="2" id="KW-1185">Reference proteome</keyword>
<name>A0A2L2XEX6_9FIRM</name>